<evidence type="ECO:0000259" key="1">
    <source>
        <dbReference type="Pfam" id="PF07648"/>
    </source>
</evidence>
<dbReference type="OrthoDB" id="88467at2759"/>
<sequence>MLANPLALGAGPMSCMRSCGNDDTNLICATNGDSYLAFKNECELKNKECTSGETWTATSLTKCLTILISAKNAIVKIPEKPILLSQRAGCSKACYLLYMPVCGYDGNEYRTFDNDCFMSLTNCNRDAITSFLAVGPEKCNIQPVTSN</sequence>
<name>A0A7R8YWH5_HERIL</name>
<evidence type="ECO:0000313" key="3">
    <source>
        <dbReference type="Proteomes" id="UP000594454"/>
    </source>
</evidence>
<protein>
    <recommendedName>
        <fullName evidence="1">Kazal-like domain-containing protein</fullName>
    </recommendedName>
</protein>
<organism evidence="2 3">
    <name type="scientific">Hermetia illucens</name>
    <name type="common">Black soldier fly</name>
    <dbReference type="NCBI Taxonomy" id="343691"/>
    <lineage>
        <taxon>Eukaryota</taxon>
        <taxon>Metazoa</taxon>
        <taxon>Ecdysozoa</taxon>
        <taxon>Arthropoda</taxon>
        <taxon>Hexapoda</taxon>
        <taxon>Insecta</taxon>
        <taxon>Pterygota</taxon>
        <taxon>Neoptera</taxon>
        <taxon>Endopterygota</taxon>
        <taxon>Diptera</taxon>
        <taxon>Brachycera</taxon>
        <taxon>Stratiomyomorpha</taxon>
        <taxon>Stratiomyidae</taxon>
        <taxon>Hermetiinae</taxon>
        <taxon>Hermetia</taxon>
    </lineage>
</organism>
<reference evidence="2 3" key="1">
    <citation type="submission" date="2020-11" db="EMBL/GenBank/DDBJ databases">
        <authorList>
            <person name="Wallbank WR R."/>
            <person name="Pardo Diaz C."/>
            <person name="Kozak K."/>
            <person name="Martin S."/>
            <person name="Jiggins C."/>
            <person name="Moest M."/>
            <person name="Warren A I."/>
            <person name="Generalovic N T."/>
            <person name="Byers J.R.P. K."/>
            <person name="Montejo-Kovacevich G."/>
            <person name="Yen C E."/>
        </authorList>
    </citation>
    <scope>NUCLEOTIDE SEQUENCE [LARGE SCALE GENOMIC DNA]</scope>
</reference>
<dbReference type="InterPro" id="IPR002350">
    <property type="entry name" value="Kazal_dom"/>
</dbReference>
<evidence type="ECO:0000313" key="2">
    <source>
        <dbReference type="EMBL" id="CAD7084825.1"/>
    </source>
</evidence>
<dbReference type="Pfam" id="PF07648">
    <property type="entry name" value="Kazal_2"/>
    <property type="match status" value="2"/>
</dbReference>
<dbReference type="Proteomes" id="UP000594454">
    <property type="component" value="Chromosome 3"/>
</dbReference>
<accession>A0A7R8YWH5</accession>
<dbReference type="AlphaFoldDB" id="A0A7R8YWH5"/>
<feature type="domain" description="Kazal-like" evidence="1">
    <location>
        <begin position="14"/>
        <end position="54"/>
    </location>
</feature>
<feature type="domain" description="Kazal-like" evidence="1">
    <location>
        <begin position="90"/>
        <end position="125"/>
    </location>
</feature>
<proteinExistence type="predicted"/>
<gene>
    <name evidence="2" type="ORF">HERILL_LOCUS7701</name>
</gene>
<keyword evidence="3" id="KW-1185">Reference proteome</keyword>
<dbReference type="SUPFAM" id="SSF100895">
    <property type="entry name" value="Kazal-type serine protease inhibitors"/>
    <property type="match status" value="2"/>
</dbReference>
<dbReference type="EMBL" id="LR899011">
    <property type="protein sequence ID" value="CAD7084825.1"/>
    <property type="molecule type" value="Genomic_DNA"/>
</dbReference>
<dbReference type="InParanoid" id="A0A7R8YWH5"/>
<dbReference type="InterPro" id="IPR036058">
    <property type="entry name" value="Kazal_dom_sf"/>
</dbReference>
<dbReference type="Gene3D" id="3.30.60.30">
    <property type="match status" value="2"/>
</dbReference>